<gene>
    <name evidence="2" type="ORF">SDC9_104320</name>
</gene>
<organism evidence="2">
    <name type="scientific">bioreactor metagenome</name>
    <dbReference type="NCBI Taxonomy" id="1076179"/>
    <lineage>
        <taxon>unclassified sequences</taxon>
        <taxon>metagenomes</taxon>
        <taxon>ecological metagenomes</taxon>
    </lineage>
</organism>
<proteinExistence type="predicted"/>
<dbReference type="GO" id="GO:0000156">
    <property type="term" value="F:phosphorelay response regulator activity"/>
    <property type="evidence" value="ECO:0007669"/>
    <property type="project" value="InterPro"/>
</dbReference>
<dbReference type="SMART" id="SM00850">
    <property type="entry name" value="LytTR"/>
    <property type="match status" value="1"/>
</dbReference>
<dbReference type="Pfam" id="PF04397">
    <property type="entry name" value="LytTR"/>
    <property type="match status" value="1"/>
</dbReference>
<dbReference type="PANTHER" id="PTHR37299:SF1">
    <property type="entry name" value="STAGE 0 SPORULATION PROTEIN A HOMOLOG"/>
    <property type="match status" value="1"/>
</dbReference>
<protein>
    <recommendedName>
        <fullName evidence="1">HTH LytTR-type domain-containing protein</fullName>
    </recommendedName>
</protein>
<dbReference type="InterPro" id="IPR007492">
    <property type="entry name" value="LytTR_DNA-bd_dom"/>
</dbReference>
<accession>A0A645AXK4</accession>
<dbReference type="InterPro" id="IPR046947">
    <property type="entry name" value="LytR-like"/>
</dbReference>
<comment type="caution">
    <text evidence="2">The sequence shown here is derived from an EMBL/GenBank/DDBJ whole genome shotgun (WGS) entry which is preliminary data.</text>
</comment>
<feature type="domain" description="HTH LytTR-type" evidence="1">
    <location>
        <begin position="17"/>
        <end position="123"/>
    </location>
</feature>
<dbReference type="Gene3D" id="2.40.50.1020">
    <property type="entry name" value="LytTr DNA-binding domain"/>
    <property type="match status" value="1"/>
</dbReference>
<evidence type="ECO:0000313" key="2">
    <source>
        <dbReference type="EMBL" id="MPM57498.1"/>
    </source>
</evidence>
<dbReference type="GO" id="GO:0003677">
    <property type="term" value="F:DNA binding"/>
    <property type="evidence" value="ECO:0007669"/>
    <property type="project" value="InterPro"/>
</dbReference>
<dbReference type="PROSITE" id="PS50930">
    <property type="entry name" value="HTH_LYTTR"/>
    <property type="match status" value="1"/>
</dbReference>
<reference evidence="2" key="1">
    <citation type="submission" date="2019-08" db="EMBL/GenBank/DDBJ databases">
        <authorList>
            <person name="Kucharzyk K."/>
            <person name="Murdoch R.W."/>
            <person name="Higgins S."/>
            <person name="Loffler F."/>
        </authorList>
    </citation>
    <scope>NUCLEOTIDE SEQUENCE</scope>
</reference>
<sequence length="124" mass="14881">MEKLYAMLSKDKKPVSILVFHRDRIISVSLDKIALFYVEEQIIWMLLFDGTKYAVDKTMEGLEEICTDSFFRTNRQYLINRKAIAEAYKYFNRQLALKLTIEPPHKVTVSRYRVSEFLEWLTYR</sequence>
<dbReference type="PANTHER" id="PTHR37299">
    <property type="entry name" value="TRANSCRIPTIONAL REGULATOR-RELATED"/>
    <property type="match status" value="1"/>
</dbReference>
<dbReference type="EMBL" id="VSSQ01016303">
    <property type="protein sequence ID" value="MPM57498.1"/>
    <property type="molecule type" value="Genomic_DNA"/>
</dbReference>
<evidence type="ECO:0000259" key="1">
    <source>
        <dbReference type="PROSITE" id="PS50930"/>
    </source>
</evidence>
<dbReference type="AlphaFoldDB" id="A0A645AXK4"/>
<name>A0A645AXK4_9ZZZZ</name>